<dbReference type="NCBIfam" id="TIGR02715">
    <property type="entry name" value="amido_AtzE"/>
    <property type="match status" value="1"/>
</dbReference>
<evidence type="ECO:0000313" key="3">
    <source>
        <dbReference type="Proteomes" id="UP000607796"/>
    </source>
</evidence>
<accession>A0ABR9X9H8</accession>
<dbReference type="Gene3D" id="3.90.1300.10">
    <property type="entry name" value="Amidase signature (AS) domain"/>
    <property type="match status" value="1"/>
</dbReference>
<evidence type="ECO:0000313" key="2">
    <source>
        <dbReference type="EMBL" id="MBE9640208.1"/>
    </source>
</evidence>
<reference evidence="2 3" key="1">
    <citation type="journal article" date="2021" name="Int. J. Syst. Evol. Microbiol.">
        <title>Salipiger mangrovisoli sp. nov., isolated from mangrove soil and the proposal for the reclassification of Paraphaeobacter pallidus as Salipiger pallidus comb. nov.</title>
        <authorList>
            <person name="Du J."/>
            <person name="Liu Y."/>
            <person name="Pei T."/>
            <person name="Deng M.R."/>
            <person name="Zhu H."/>
        </authorList>
    </citation>
    <scope>NUCLEOTIDE SEQUENCE [LARGE SCALE GENOMIC DNA]</scope>
    <source>
        <strain evidence="2 3">6D45A</strain>
    </source>
</reference>
<sequence>MRDLQWAMGHEIAAGVSRGDLRARTVAEAALKRIALLNPELNAFTAVTGERALAEADAVDAAITAGRQPGPLAGVPFAVKNLFDVEGLPTLAGSRINRDRAAARTDAALIRRLRGAGAVLVGTLGMGEYAYDFTGENSHEGACRNPHDLARMTGGSSSGCGAATAAGLAPVSLGSDTNGSLRVPASLCGVFSLKPTYGRLTRAGTFSFVDSLDHLGPFARSVTDLALSYDAMQGPDPEDHGCAGRPVEAALPGLQTGIEGLRFACPGGWLSAQAGPLARVAAATVAHVLKSEGGRQVHGIDLDGAEAGRAAAYLITNSESAAFHLDRLRARADEFDPDTRDRFLAGALLPAAWVSRAQRVRAWWLARAMEAFVRIDALIVPATPVSAPLRGDKTLYFGGEERPLRPNLGLLAQPFSCIGLPVATVPVFLPGELPIGVQVIVPPWKEALALRIARALEISGVGCARPPVFRDVA</sequence>
<comment type="caution">
    <text evidence="2">The sequence shown here is derived from an EMBL/GenBank/DDBJ whole genome shotgun (WGS) entry which is preliminary data.</text>
</comment>
<dbReference type="RefSeq" id="WP_194137474.1">
    <property type="nucleotide sequence ID" value="NZ_JADFFK010000027.1"/>
</dbReference>
<dbReference type="NCBIfam" id="NF006631">
    <property type="entry name" value="PRK09201.1"/>
    <property type="match status" value="1"/>
</dbReference>
<protein>
    <submittedName>
        <fullName evidence="2">AtzE family amidohydrolase</fullName>
    </submittedName>
</protein>
<dbReference type="PANTHER" id="PTHR11895:SF172">
    <property type="entry name" value="GLUTAMYL-TRNA(GLN) AMIDOTRANSFERASE"/>
    <property type="match status" value="1"/>
</dbReference>
<dbReference type="SUPFAM" id="SSF75304">
    <property type="entry name" value="Amidase signature (AS) enzymes"/>
    <property type="match status" value="1"/>
</dbReference>
<feature type="domain" description="Amidase" evidence="1">
    <location>
        <begin position="26"/>
        <end position="448"/>
    </location>
</feature>
<dbReference type="PANTHER" id="PTHR11895">
    <property type="entry name" value="TRANSAMIDASE"/>
    <property type="match status" value="1"/>
</dbReference>
<dbReference type="Pfam" id="PF01425">
    <property type="entry name" value="Amidase"/>
    <property type="match status" value="1"/>
</dbReference>
<dbReference type="InterPro" id="IPR036928">
    <property type="entry name" value="AS_sf"/>
</dbReference>
<dbReference type="Proteomes" id="UP000607796">
    <property type="component" value="Unassembled WGS sequence"/>
</dbReference>
<proteinExistence type="predicted"/>
<evidence type="ECO:0000259" key="1">
    <source>
        <dbReference type="Pfam" id="PF01425"/>
    </source>
</evidence>
<dbReference type="InterPro" id="IPR023631">
    <property type="entry name" value="Amidase_dom"/>
</dbReference>
<dbReference type="InterPro" id="IPR014087">
    <property type="entry name" value="Carboxybiuret_hydro_AtzE"/>
</dbReference>
<name>A0ABR9X9H8_9RHOB</name>
<keyword evidence="3" id="KW-1185">Reference proteome</keyword>
<organism evidence="2 3">
    <name type="scientific">Salipiger mangrovisoli</name>
    <dbReference type="NCBI Taxonomy" id="2865933"/>
    <lineage>
        <taxon>Bacteria</taxon>
        <taxon>Pseudomonadati</taxon>
        <taxon>Pseudomonadota</taxon>
        <taxon>Alphaproteobacteria</taxon>
        <taxon>Rhodobacterales</taxon>
        <taxon>Roseobacteraceae</taxon>
        <taxon>Salipiger</taxon>
    </lineage>
</organism>
<dbReference type="InterPro" id="IPR000120">
    <property type="entry name" value="Amidase"/>
</dbReference>
<gene>
    <name evidence="2" type="ORF">IQ782_25480</name>
</gene>
<dbReference type="EMBL" id="JADFFK010000027">
    <property type="protein sequence ID" value="MBE9640208.1"/>
    <property type="molecule type" value="Genomic_DNA"/>
</dbReference>